<evidence type="ECO:0000256" key="1">
    <source>
        <dbReference type="SAM" id="MobiDB-lite"/>
    </source>
</evidence>
<evidence type="ECO:0000313" key="3">
    <source>
        <dbReference type="Proteomes" id="UP000095283"/>
    </source>
</evidence>
<feature type="region of interest" description="Disordered" evidence="1">
    <location>
        <begin position="287"/>
        <end position="315"/>
    </location>
</feature>
<feature type="compositionally biased region" description="Acidic residues" evidence="1">
    <location>
        <begin position="206"/>
        <end position="220"/>
    </location>
</feature>
<name>A0A1I7XCR5_HETBA</name>
<feature type="compositionally biased region" description="Acidic residues" evidence="1">
    <location>
        <begin position="295"/>
        <end position="314"/>
    </location>
</feature>
<feature type="region of interest" description="Disordered" evidence="1">
    <location>
        <begin position="359"/>
        <end position="383"/>
    </location>
</feature>
<feature type="chain" id="PRO_5009311083" evidence="2">
    <location>
        <begin position="19"/>
        <end position="416"/>
    </location>
</feature>
<organism evidence="3 4">
    <name type="scientific">Heterorhabditis bacteriophora</name>
    <name type="common">Entomopathogenic nematode worm</name>
    <dbReference type="NCBI Taxonomy" id="37862"/>
    <lineage>
        <taxon>Eukaryota</taxon>
        <taxon>Metazoa</taxon>
        <taxon>Ecdysozoa</taxon>
        <taxon>Nematoda</taxon>
        <taxon>Chromadorea</taxon>
        <taxon>Rhabditida</taxon>
        <taxon>Rhabditina</taxon>
        <taxon>Rhabditomorpha</taxon>
        <taxon>Strongyloidea</taxon>
        <taxon>Heterorhabditidae</taxon>
        <taxon>Heterorhabditis</taxon>
    </lineage>
</organism>
<evidence type="ECO:0000313" key="4">
    <source>
        <dbReference type="WBParaSite" id="Hba_15487"/>
    </source>
</evidence>
<dbReference type="WBParaSite" id="Hba_15487">
    <property type="protein sequence ID" value="Hba_15487"/>
    <property type="gene ID" value="Hba_15487"/>
</dbReference>
<sequence length="416" mass="47617">MQSPLCFGLFALFTAISASTVQHEFFNRGCVDLQCPALVFEHGAWEFLDVPSQISEDVLIQSSIVNIHVCMRMNNSRARRAVVEGVSQCSCMHSVPSKCQHQLSQDRNPDATMRSYTVCYHDSLQIPPAPEAINETTSVIATVEPFWHEPYWKDLELDNLTLHYDFPIKVLEFCEGDVVSSDYGEHLCKMTENMGPMNLNKNNDEKDTDYEQSDNYDQYDDQLPPEVEIPFEIFAGAEEVTIYYTITVNKYRQMQFEGKSVNISRNTTTQIESEVLKFKLKGLSVGANLPQTSTTDDEVISTEDDNDDVSEEYEPGSNFFDDGKVKSSEELMDKEDVEENHRTEMANRETSVKDDIVDQKESFEESKKVEQRIEENKENETPIEITTAKEVHLTRAKMRISNDGPYNIEEKLLLRL</sequence>
<dbReference type="AlphaFoldDB" id="A0A1I7XCR5"/>
<evidence type="ECO:0000256" key="2">
    <source>
        <dbReference type="SAM" id="SignalP"/>
    </source>
</evidence>
<feature type="region of interest" description="Disordered" evidence="1">
    <location>
        <begin position="194"/>
        <end position="222"/>
    </location>
</feature>
<accession>A0A1I7XCR5</accession>
<feature type="signal peptide" evidence="2">
    <location>
        <begin position="1"/>
        <end position="18"/>
    </location>
</feature>
<reference evidence="4" key="1">
    <citation type="submission" date="2016-11" db="UniProtKB">
        <authorList>
            <consortium name="WormBaseParasite"/>
        </authorList>
    </citation>
    <scope>IDENTIFICATION</scope>
</reference>
<protein>
    <submittedName>
        <fullName evidence="4">C2 domain-containing protein</fullName>
    </submittedName>
</protein>
<keyword evidence="2" id="KW-0732">Signal</keyword>
<keyword evidence="3" id="KW-1185">Reference proteome</keyword>
<dbReference type="Proteomes" id="UP000095283">
    <property type="component" value="Unplaced"/>
</dbReference>
<feature type="compositionally biased region" description="Basic and acidic residues" evidence="1">
    <location>
        <begin position="359"/>
        <end position="380"/>
    </location>
</feature>
<proteinExistence type="predicted"/>